<name>A0ABN8P8U9_9CNID</name>
<comment type="caution">
    <text evidence="1">The sequence shown here is derived from an EMBL/GenBank/DDBJ whole genome shotgun (WGS) entry which is preliminary data.</text>
</comment>
<accession>A0ABN8P8U9</accession>
<protein>
    <recommendedName>
        <fullName evidence="3">Ycf1</fullName>
    </recommendedName>
</protein>
<keyword evidence="2" id="KW-1185">Reference proteome</keyword>
<evidence type="ECO:0000313" key="1">
    <source>
        <dbReference type="EMBL" id="CAH3138101.1"/>
    </source>
</evidence>
<reference evidence="1 2" key="1">
    <citation type="submission" date="2022-05" db="EMBL/GenBank/DDBJ databases">
        <authorList>
            <consortium name="Genoscope - CEA"/>
            <person name="William W."/>
        </authorList>
    </citation>
    <scope>NUCLEOTIDE SEQUENCE [LARGE SCALE GENOMIC DNA]</scope>
</reference>
<dbReference type="EMBL" id="CALNXK010000060">
    <property type="protein sequence ID" value="CAH3138101.1"/>
    <property type="molecule type" value="Genomic_DNA"/>
</dbReference>
<feature type="non-terminal residue" evidence="1">
    <location>
        <position position="1"/>
    </location>
</feature>
<evidence type="ECO:0008006" key="3">
    <source>
        <dbReference type="Google" id="ProtNLM"/>
    </source>
</evidence>
<sequence length="98" mass="12241">LICYFYLSFQCRDTLWIETLHLVMLIYAPKRIHFRRANSYKMRIQLAILDWNENVLRETSLQYYQTSRQPDRIAPHRVLVEKTFRFKDEIWTYFYKNL</sequence>
<organism evidence="1 2">
    <name type="scientific">Porites lobata</name>
    <dbReference type="NCBI Taxonomy" id="104759"/>
    <lineage>
        <taxon>Eukaryota</taxon>
        <taxon>Metazoa</taxon>
        <taxon>Cnidaria</taxon>
        <taxon>Anthozoa</taxon>
        <taxon>Hexacorallia</taxon>
        <taxon>Scleractinia</taxon>
        <taxon>Fungiina</taxon>
        <taxon>Poritidae</taxon>
        <taxon>Porites</taxon>
    </lineage>
</organism>
<evidence type="ECO:0000313" key="2">
    <source>
        <dbReference type="Proteomes" id="UP001159405"/>
    </source>
</evidence>
<gene>
    <name evidence="1" type="ORF">PLOB_00039968</name>
</gene>
<dbReference type="Proteomes" id="UP001159405">
    <property type="component" value="Unassembled WGS sequence"/>
</dbReference>
<proteinExistence type="predicted"/>